<reference evidence="2" key="1">
    <citation type="submission" date="2023-07" db="EMBL/GenBank/DDBJ databases">
        <title>draft genome sequence of fig (Ficus carica).</title>
        <authorList>
            <person name="Takahashi T."/>
            <person name="Nishimura K."/>
        </authorList>
    </citation>
    <scope>NUCLEOTIDE SEQUENCE</scope>
</reference>
<dbReference type="Pfam" id="PF20167">
    <property type="entry name" value="Transposase_32"/>
    <property type="match status" value="1"/>
</dbReference>
<proteinExistence type="predicted"/>
<evidence type="ECO:0000313" key="3">
    <source>
        <dbReference type="Proteomes" id="UP001187192"/>
    </source>
</evidence>
<feature type="domain" description="Putative plant transposon protein" evidence="1">
    <location>
        <begin position="29"/>
        <end position="120"/>
    </location>
</feature>
<comment type="caution">
    <text evidence="2">The sequence shown here is derived from an EMBL/GenBank/DDBJ whole genome shotgun (WGS) entry which is preliminary data.</text>
</comment>
<dbReference type="AlphaFoldDB" id="A0AA88DUK7"/>
<dbReference type="Proteomes" id="UP001187192">
    <property type="component" value="Unassembled WGS sequence"/>
</dbReference>
<organism evidence="2 3">
    <name type="scientific">Ficus carica</name>
    <name type="common">Common fig</name>
    <dbReference type="NCBI Taxonomy" id="3494"/>
    <lineage>
        <taxon>Eukaryota</taxon>
        <taxon>Viridiplantae</taxon>
        <taxon>Streptophyta</taxon>
        <taxon>Embryophyta</taxon>
        <taxon>Tracheophyta</taxon>
        <taxon>Spermatophyta</taxon>
        <taxon>Magnoliopsida</taxon>
        <taxon>eudicotyledons</taxon>
        <taxon>Gunneridae</taxon>
        <taxon>Pentapetalae</taxon>
        <taxon>rosids</taxon>
        <taxon>fabids</taxon>
        <taxon>Rosales</taxon>
        <taxon>Moraceae</taxon>
        <taxon>Ficeae</taxon>
        <taxon>Ficus</taxon>
    </lineage>
</organism>
<keyword evidence="3" id="KW-1185">Reference proteome</keyword>
<accession>A0AA88DUK7</accession>
<sequence>MPSKKRSKGSTSASANYDTIKFVSKAAADRKWENFAKQPRSSVPAVVYIFYANAYFLRDGAVYVIGKWVPISQTIINQYYGLQDIEEDGYPKYLENVDTDEVKLAICAFNTAWKTGRNGIPV</sequence>
<protein>
    <recommendedName>
        <fullName evidence="1">Putative plant transposon protein domain-containing protein</fullName>
    </recommendedName>
</protein>
<evidence type="ECO:0000259" key="1">
    <source>
        <dbReference type="Pfam" id="PF20167"/>
    </source>
</evidence>
<dbReference type="InterPro" id="IPR046796">
    <property type="entry name" value="Transposase_32_dom"/>
</dbReference>
<gene>
    <name evidence="2" type="ORF">TIFTF001_030602</name>
</gene>
<evidence type="ECO:0000313" key="2">
    <source>
        <dbReference type="EMBL" id="GMN61510.1"/>
    </source>
</evidence>
<name>A0AA88DUK7_FICCA</name>
<dbReference type="EMBL" id="BTGU01000113">
    <property type="protein sequence ID" value="GMN61510.1"/>
    <property type="molecule type" value="Genomic_DNA"/>
</dbReference>